<sequence>MSAKRFSCHFKKTVHSYHVYRPSVGVLTGTLLQRSESTNESDLMSSWRMRLAFSAENKKLFPQAEGWKCPVAFERISKRSLAAADKVNYVANFESSALIKWGSAKYSSAGDRLQYMLFHF</sequence>
<organism evidence="1 2">
    <name type="scientific">Caerostris extrusa</name>
    <name type="common">Bark spider</name>
    <name type="synonym">Caerostris bankana</name>
    <dbReference type="NCBI Taxonomy" id="172846"/>
    <lineage>
        <taxon>Eukaryota</taxon>
        <taxon>Metazoa</taxon>
        <taxon>Ecdysozoa</taxon>
        <taxon>Arthropoda</taxon>
        <taxon>Chelicerata</taxon>
        <taxon>Arachnida</taxon>
        <taxon>Araneae</taxon>
        <taxon>Araneomorphae</taxon>
        <taxon>Entelegynae</taxon>
        <taxon>Araneoidea</taxon>
        <taxon>Araneidae</taxon>
        <taxon>Caerostris</taxon>
    </lineage>
</organism>
<gene>
    <name evidence="1" type="ORF">CEXT_740971</name>
</gene>
<evidence type="ECO:0000313" key="1">
    <source>
        <dbReference type="EMBL" id="GIY95733.1"/>
    </source>
</evidence>
<accession>A0AAV4XPS9</accession>
<dbReference type="AlphaFoldDB" id="A0AAV4XPS9"/>
<dbReference type="EMBL" id="BPLR01000568">
    <property type="protein sequence ID" value="GIY95733.1"/>
    <property type="molecule type" value="Genomic_DNA"/>
</dbReference>
<keyword evidence="2" id="KW-1185">Reference proteome</keyword>
<name>A0AAV4XPS9_CAEEX</name>
<dbReference type="Proteomes" id="UP001054945">
    <property type="component" value="Unassembled WGS sequence"/>
</dbReference>
<reference evidence="1 2" key="1">
    <citation type="submission" date="2021-06" db="EMBL/GenBank/DDBJ databases">
        <title>Caerostris extrusa draft genome.</title>
        <authorList>
            <person name="Kono N."/>
            <person name="Arakawa K."/>
        </authorList>
    </citation>
    <scope>NUCLEOTIDE SEQUENCE [LARGE SCALE GENOMIC DNA]</scope>
</reference>
<evidence type="ECO:0000313" key="2">
    <source>
        <dbReference type="Proteomes" id="UP001054945"/>
    </source>
</evidence>
<comment type="caution">
    <text evidence="1">The sequence shown here is derived from an EMBL/GenBank/DDBJ whole genome shotgun (WGS) entry which is preliminary data.</text>
</comment>
<protein>
    <submittedName>
        <fullName evidence="1">Uncharacterized protein</fullName>
    </submittedName>
</protein>
<proteinExistence type="predicted"/>